<dbReference type="Gene3D" id="1.20.5.1930">
    <property type="match status" value="1"/>
</dbReference>
<dbReference type="GO" id="GO:0016020">
    <property type="term" value="C:membrane"/>
    <property type="evidence" value="ECO:0007669"/>
    <property type="project" value="InterPro"/>
</dbReference>
<keyword evidence="7" id="KW-0067">ATP-binding</keyword>
<evidence type="ECO:0000256" key="5">
    <source>
        <dbReference type="ARBA" id="ARBA00022741"/>
    </source>
</evidence>
<protein>
    <recommendedName>
        <fullName evidence="2">histidine kinase</fullName>
        <ecNumber evidence="2">2.7.13.3</ecNumber>
    </recommendedName>
</protein>
<evidence type="ECO:0000256" key="3">
    <source>
        <dbReference type="ARBA" id="ARBA00022553"/>
    </source>
</evidence>
<dbReference type="Pfam" id="PF13796">
    <property type="entry name" value="Sensor"/>
    <property type="match status" value="1"/>
</dbReference>
<dbReference type="CDD" id="cd16917">
    <property type="entry name" value="HATPase_UhpB-NarQ-NarX-like"/>
    <property type="match status" value="1"/>
</dbReference>
<dbReference type="PANTHER" id="PTHR24421:SF10">
    <property type="entry name" value="NITRATE_NITRITE SENSOR PROTEIN NARQ"/>
    <property type="match status" value="1"/>
</dbReference>
<dbReference type="SMART" id="SM00387">
    <property type="entry name" value="HATPase_c"/>
    <property type="match status" value="1"/>
</dbReference>
<keyword evidence="5" id="KW-0547">Nucleotide-binding</keyword>
<dbReference type="EC" id="2.7.13.3" evidence="2"/>
<keyword evidence="9" id="KW-0812">Transmembrane</keyword>
<dbReference type="RefSeq" id="WP_185046104.1">
    <property type="nucleotide sequence ID" value="NZ_BOMR01000041.1"/>
</dbReference>
<dbReference type="AlphaFoldDB" id="A0A7W7H815"/>
<evidence type="ECO:0000256" key="4">
    <source>
        <dbReference type="ARBA" id="ARBA00022679"/>
    </source>
</evidence>
<evidence type="ECO:0000313" key="12">
    <source>
        <dbReference type="Proteomes" id="UP000546162"/>
    </source>
</evidence>
<dbReference type="GO" id="GO:0005524">
    <property type="term" value="F:ATP binding"/>
    <property type="evidence" value="ECO:0007669"/>
    <property type="project" value="UniProtKB-KW"/>
</dbReference>
<dbReference type="Pfam" id="PF02518">
    <property type="entry name" value="HATPase_c"/>
    <property type="match status" value="1"/>
</dbReference>
<name>A0A7W7H815_9ACTN</name>
<gene>
    <name evidence="11" type="ORF">BJY16_009209</name>
</gene>
<evidence type="ECO:0000256" key="1">
    <source>
        <dbReference type="ARBA" id="ARBA00000085"/>
    </source>
</evidence>
<keyword evidence="12" id="KW-1185">Reference proteome</keyword>
<evidence type="ECO:0000313" key="11">
    <source>
        <dbReference type="EMBL" id="MBB4745750.1"/>
    </source>
</evidence>
<feature type="transmembrane region" description="Helical" evidence="9">
    <location>
        <begin position="154"/>
        <end position="175"/>
    </location>
</feature>
<dbReference type="InterPro" id="IPR003594">
    <property type="entry name" value="HATPase_dom"/>
</dbReference>
<dbReference type="GO" id="GO:0046983">
    <property type="term" value="F:protein dimerization activity"/>
    <property type="evidence" value="ECO:0007669"/>
    <property type="project" value="InterPro"/>
</dbReference>
<dbReference type="InterPro" id="IPR025828">
    <property type="entry name" value="Put_sensor_dom"/>
</dbReference>
<dbReference type="InterPro" id="IPR036890">
    <property type="entry name" value="HATPase_C_sf"/>
</dbReference>
<evidence type="ECO:0000256" key="9">
    <source>
        <dbReference type="SAM" id="Phobius"/>
    </source>
</evidence>
<dbReference type="SUPFAM" id="SSF55874">
    <property type="entry name" value="ATPase domain of HSP90 chaperone/DNA topoisomerase II/histidine kinase"/>
    <property type="match status" value="1"/>
</dbReference>
<feature type="domain" description="Histidine kinase/HSP90-like ATPase" evidence="10">
    <location>
        <begin position="319"/>
        <end position="407"/>
    </location>
</feature>
<keyword evidence="8" id="KW-0902">Two-component regulatory system</keyword>
<dbReference type="Proteomes" id="UP000546162">
    <property type="component" value="Unassembled WGS sequence"/>
</dbReference>
<dbReference type="InterPro" id="IPR011712">
    <property type="entry name" value="Sig_transdc_His_kin_sub3_dim/P"/>
</dbReference>
<comment type="caution">
    <text evidence="11">The sequence shown here is derived from an EMBL/GenBank/DDBJ whole genome shotgun (WGS) entry which is preliminary data.</text>
</comment>
<dbReference type="GO" id="GO:0000155">
    <property type="term" value="F:phosphorelay sensor kinase activity"/>
    <property type="evidence" value="ECO:0007669"/>
    <property type="project" value="InterPro"/>
</dbReference>
<keyword evidence="3" id="KW-0597">Phosphoprotein</keyword>
<keyword evidence="9" id="KW-0472">Membrane</keyword>
<keyword evidence="9" id="KW-1133">Transmembrane helix</keyword>
<evidence type="ECO:0000256" key="8">
    <source>
        <dbReference type="ARBA" id="ARBA00023012"/>
    </source>
</evidence>
<evidence type="ECO:0000256" key="6">
    <source>
        <dbReference type="ARBA" id="ARBA00022777"/>
    </source>
</evidence>
<dbReference type="PANTHER" id="PTHR24421">
    <property type="entry name" value="NITRATE/NITRITE SENSOR PROTEIN NARX-RELATED"/>
    <property type="match status" value="1"/>
</dbReference>
<evidence type="ECO:0000256" key="7">
    <source>
        <dbReference type="ARBA" id="ARBA00022840"/>
    </source>
</evidence>
<evidence type="ECO:0000256" key="2">
    <source>
        <dbReference type="ARBA" id="ARBA00012438"/>
    </source>
</evidence>
<evidence type="ECO:0000259" key="10">
    <source>
        <dbReference type="SMART" id="SM00387"/>
    </source>
</evidence>
<comment type="catalytic activity">
    <reaction evidence="1">
        <text>ATP + protein L-histidine = ADP + protein N-phospho-L-histidine.</text>
        <dbReference type="EC" id="2.7.13.3"/>
    </reaction>
</comment>
<dbReference type="Gene3D" id="3.30.565.10">
    <property type="entry name" value="Histidine kinase-like ATPase, C-terminal domain"/>
    <property type="match status" value="1"/>
</dbReference>
<sequence length="407" mass="42196">MVKRTARALGYLVTGPVAGIAGLLWSVVAGVLVTLLAVTQLGGPAFLSAAWLTRHLAAAERWRAGWVLGAPIPAPYLPVAGGSLRDRVGAVAGQPATWRDLAWLIVLLPLGVATGVAGLVVAVVDLASIAAPAWSWAVPNPHAPFPMKPLLTTVPGRFVLAAAGLALLPVAAWLVRSIAAALARLAVALLGPGEHRRLVERADRLAETRRRVVDAQAAELRRIERDLHDGAQARIVAAGMTLALAARKMRTATVDARPDVELARRQLDDALAELRRLVRGIHPPILTDRGLHAALAALAGDSPFPVSLHGDPDARYPAAVESAAYFVVAEGLTNAAKHAAATTGTITVSRAAGLVRITVTDDGRGGADPDGAGLLGLRRRVEALDGTLTVTSPPGGPTTLCAELPCT</sequence>
<keyword evidence="4" id="KW-0808">Transferase</keyword>
<proteinExistence type="predicted"/>
<dbReference type="Pfam" id="PF07730">
    <property type="entry name" value="HisKA_3"/>
    <property type="match status" value="1"/>
</dbReference>
<dbReference type="InterPro" id="IPR050482">
    <property type="entry name" value="Sensor_HK_TwoCompSys"/>
</dbReference>
<organism evidence="11 12">
    <name type="scientific">Actinoplanes octamycinicus</name>
    <dbReference type="NCBI Taxonomy" id="135948"/>
    <lineage>
        <taxon>Bacteria</taxon>
        <taxon>Bacillati</taxon>
        <taxon>Actinomycetota</taxon>
        <taxon>Actinomycetes</taxon>
        <taxon>Micromonosporales</taxon>
        <taxon>Micromonosporaceae</taxon>
        <taxon>Actinoplanes</taxon>
    </lineage>
</organism>
<reference evidence="11 12" key="1">
    <citation type="submission" date="2020-08" db="EMBL/GenBank/DDBJ databases">
        <title>Sequencing the genomes of 1000 actinobacteria strains.</title>
        <authorList>
            <person name="Klenk H.-P."/>
        </authorList>
    </citation>
    <scope>NUCLEOTIDE SEQUENCE [LARGE SCALE GENOMIC DNA]</scope>
    <source>
        <strain evidence="11 12">DSM 45809</strain>
    </source>
</reference>
<keyword evidence="6 11" id="KW-0418">Kinase</keyword>
<feature type="transmembrane region" description="Helical" evidence="9">
    <location>
        <begin position="101"/>
        <end position="134"/>
    </location>
</feature>
<dbReference type="EMBL" id="JACHNB010000001">
    <property type="protein sequence ID" value="MBB4745750.1"/>
    <property type="molecule type" value="Genomic_DNA"/>
</dbReference>
<accession>A0A7W7H815</accession>